<evidence type="ECO:0000313" key="1">
    <source>
        <dbReference type="EMBL" id="MFC7403547.1"/>
    </source>
</evidence>
<protein>
    <submittedName>
        <fullName evidence="1">Uncharacterized protein</fullName>
    </submittedName>
</protein>
<sequence length="154" mass="16028">MVEVDVPDHEVAEVTPEMLEQARQELRTAGYAYRTEGSYEVYDLGRGTTFALPVADENTANSPAPMLDGGFAHGTAYIDMTATDQRALVAAGAAASASAICAASGQAAPVVCPVAVGVAAAAVVYINEYGICKGTLRTKVRMEAPRFLVGCIRG</sequence>
<keyword evidence="2" id="KW-1185">Reference proteome</keyword>
<organism evidence="1 2">
    <name type="scientific">Georgenia alba</name>
    <dbReference type="NCBI Taxonomy" id="2233858"/>
    <lineage>
        <taxon>Bacteria</taxon>
        <taxon>Bacillati</taxon>
        <taxon>Actinomycetota</taxon>
        <taxon>Actinomycetes</taxon>
        <taxon>Micrococcales</taxon>
        <taxon>Bogoriellaceae</taxon>
        <taxon>Georgenia</taxon>
    </lineage>
</organism>
<dbReference type="RefSeq" id="WP_382390111.1">
    <property type="nucleotide sequence ID" value="NZ_JBHTCQ010000001.1"/>
</dbReference>
<reference evidence="2" key="1">
    <citation type="journal article" date="2019" name="Int. J. Syst. Evol. Microbiol.">
        <title>The Global Catalogue of Microorganisms (GCM) 10K type strain sequencing project: providing services to taxonomists for standard genome sequencing and annotation.</title>
        <authorList>
            <consortium name="The Broad Institute Genomics Platform"/>
            <consortium name="The Broad Institute Genome Sequencing Center for Infectious Disease"/>
            <person name="Wu L."/>
            <person name="Ma J."/>
        </authorList>
    </citation>
    <scope>NUCLEOTIDE SEQUENCE [LARGE SCALE GENOMIC DNA]</scope>
    <source>
        <strain evidence="2">JCM 1490</strain>
    </source>
</reference>
<comment type="caution">
    <text evidence="1">The sequence shown here is derived from an EMBL/GenBank/DDBJ whole genome shotgun (WGS) entry which is preliminary data.</text>
</comment>
<proteinExistence type="predicted"/>
<gene>
    <name evidence="1" type="ORF">ACFQQL_00395</name>
</gene>
<dbReference type="EMBL" id="JBHTCQ010000001">
    <property type="protein sequence ID" value="MFC7403547.1"/>
    <property type="molecule type" value="Genomic_DNA"/>
</dbReference>
<accession>A0ABW2Q3R7</accession>
<evidence type="ECO:0000313" key="2">
    <source>
        <dbReference type="Proteomes" id="UP001596455"/>
    </source>
</evidence>
<name>A0ABW2Q3R7_9MICO</name>
<dbReference type="Proteomes" id="UP001596455">
    <property type="component" value="Unassembled WGS sequence"/>
</dbReference>